<dbReference type="RefSeq" id="WP_055258340.1">
    <property type="nucleotide sequence ID" value="NZ_CABIXL010000003.1"/>
</dbReference>
<comment type="caution">
    <text evidence="3">The sequence shown here is derived from an EMBL/GenBank/DDBJ whole genome shotgun (WGS) entry which is preliminary data.</text>
</comment>
<dbReference type="InterPro" id="IPR036263">
    <property type="entry name" value="Chorismate_II_sf"/>
</dbReference>
<dbReference type="InterPro" id="IPR051331">
    <property type="entry name" value="Chorismate_mutase-related"/>
</dbReference>
<name>A0ABM9UPE1_SARVE</name>
<reference evidence="3 4" key="1">
    <citation type="submission" date="2015-09" db="EMBL/GenBank/DDBJ databases">
        <authorList>
            <consortium name="Pathogen Informatics"/>
        </authorList>
    </citation>
    <scope>NUCLEOTIDE SEQUENCE [LARGE SCALE GENOMIC DNA]</scope>
    <source>
        <strain evidence="3 4">2789STDY5834858</strain>
    </source>
</reference>
<dbReference type="Gene3D" id="1.20.59.10">
    <property type="entry name" value="Chorismate mutase"/>
    <property type="match status" value="1"/>
</dbReference>
<evidence type="ECO:0000313" key="3">
    <source>
        <dbReference type="EMBL" id="CUN77166.1"/>
    </source>
</evidence>
<sequence length="93" mass="11140">MKDLNECRKRIDEIDDTLIALFEERMEIATSVADYKMKNNLPIFNKERENQVIEKNLSKIKNKDIKKYGEKMLHCLMDLSKDYQRALSDKDKR</sequence>
<dbReference type="PANTHER" id="PTHR38041">
    <property type="entry name" value="CHORISMATE MUTASE"/>
    <property type="match status" value="1"/>
</dbReference>
<dbReference type="PROSITE" id="PS51168">
    <property type="entry name" value="CHORISMATE_MUT_2"/>
    <property type="match status" value="1"/>
</dbReference>
<dbReference type="SUPFAM" id="SSF48600">
    <property type="entry name" value="Chorismate mutase II"/>
    <property type="match status" value="1"/>
</dbReference>
<keyword evidence="1" id="KW-0413">Isomerase</keyword>
<gene>
    <name evidence="3" type="ORF">ERS852473_01050</name>
</gene>
<dbReference type="EMBL" id="CYZR01000003">
    <property type="protein sequence ID" value="CUN77166.1"/>
    <property type="molecule type" value="Genomic_DNA"/>
</dbReference>
<dbReference type="InterPro" id="IPR036979">
    <property type="entry name" value="CM_dom_sf"/>
</dbReference>
<dbReference type="PANTHER" id="PTHR38041:SF1">
    <property type="entry name" value="CHORISMATE MUTASE"/>
    <property type="match status" value="1"/>
</dbReference>
<accession>A0ABM9UPE1</accession>
<dbReference type="Proteomes" id="UP000095488">
    <property type="component" value="Unassembled WGS sequence"/>
</dbReference>
<proteinExistence type="predicted"/>
<dbReference type="SMART" id="SM00830">
    <property type="entry name" value="CM_2"/>
    <property type="match status" value="1"/>
</dbReference>
<feature type="domain" description="Chorismate mutase" evidence="2">
    <location>
        <begin position="1"/>
        <end position="88"/>
    </location>
</feature>
<evidence type="ECO:0000259" key="2">
    <source>
        <dbReference type="PROSITE" id="PS51168"/>
    </source>
</evidence>
<protein>
    <submittedName>
        <fullName evidence="3">Chorismate mutase</fullName>
    </submittedName>
</protein>
<dbReference type="InterPro" id="IPR011279">
    <property type="entry name" value="Chorismate_mutase_GmP"/>
</dbReference>
<dbReference type="InterPro" id="IPR002701">
    <property type="entry name" value="CM_II_prokaryot"/>
</dbReference>
<keyword evidence="4" id="KW-1185">Reference proteome</keyword>
<evidence type="ECO:0000313" key="4">
    <source>
        <dbReference type="Proteomes" id="UP000095488"/>
    </source>
</evidence>
<organism evidence="3 4">
    <name type="scientific">Sarcina ventriculi</name>
    <name type="common">Clostridium ventriculi</name>
    <dbReference type="NCBI Taxonomy" id="1267"/>
    <lineage>
        <taxon>Bacteria</taxon>
        <taxon>Bacillati</taxon>
        <taxon>Bacillota</taxon>
        <taxon>Clostridia</taxon>
        <taxon>Eubacteriales</taxon>
        <taxon>Clostridiaceae</taxon>
        <taxon>Sarcina</taxon>
    </lineage>
</organism>
<evidence type="ECO:0000256" key="1">
    <source>
        <dbReference type="ARBA" id="ARBA00023235"/>
    </source>
</evidence>
<dbReference type="NCBIfam" id="TIGR01805">
    <property type="entry name" value="CM_mono_grmpos"/>
    <property type="match status" value="1"/>
</dbReference>
<dbReference type="Pfam" id="PF01817">
    <property type="entry name" value="CM_2"/>
    <property type="match status" value="1"/>
</dbReference>